<evidence type="ECO:0008006" key="4">
    <source>
        <dbReference type="Google" id="ProtNLM"/>
    </source>
</evidence>
<dbReference type="AlphaFoldDB" id="A0A4Y8L889"/>
<sequence length="165" mass="18305">MKKNVLSLLSLLTIIISLSSCGGIDPVKYNDNLVSYSDIAGDRIMGLNDKIDGIEDLENYTDSIKVLGENTIDSLKSDLNKISLMEPAKGSEDFKAATIAYMESLISYTKTLTEEYSKVSEETSDEDYNNIDKLIDESFDTSMKKLEAMQAAQKSFAKANNFILK</sequence>
<dbReference type="PROSITE" id="PS51257">
    <property type="entry name" value="PROKAR_LIPOPROTEIN"/>
    <property type="match status" value="1"/>
</dbReference>
<evidence type="ECO:0000313" key="2">
    <source>
        <dbReference type="EMBL" id="TFD98835.1"/>
    </source>
</evidence>
<organism evidence="2 3">
    <name type="scientific">Dysgonomonas capnocytophagoides</name>
    <dbReference type="NCBI Taxonomy" id="45254"/>
    <lineage>
        <taxon>Bacteria</taxon>
        <taxon>Pseudomonadati</taxon>
        <taxon>Bacteroidota</taxon>
        <taxon>Bacteroidia</taxon>
        <taxon>Bacteroidales</taxon>
        <taxon>Dysgonomonadaceae</taxon>
        <taxon>Dysgonomonas</taxon>
    </lineage>
</organism>
<reference evidence="2 3" key="1">
    <citation type="submission" date="2019-03" db="EMBL/GenBank/DDBJ databases">
        <title>San Antonio Military Medical Center submission to MRSN (WRAIR), pending publication.</title>
        <authorList>
            <person name="Blyth D.M."/>
            <person name="Mccarthy S.L."/>
            <person name="Schall S.E."/>
            <person name="Stam J.A."/>
            <person name="Ong A.C."/>
            <person name="Mcgann P.T."/>
        </authorList>
    </citation>
    <scope>NUCLEOTIDE SEQUENCE [LARGE SCALE GENOMIC DNA]</scope>
    <source>
        <strain evidence="2 3">MRSN571793</strain>
    </source>
</reference>
<comment type="caution">
    <text evidence="2">The sequence shown here is derived from an EMBL/GenBank/DDBJ whole genome shotgun (WGS) entry which is preliminary data.</text>
</comment>
<dbReference type="OrthoDB" id="997457at2"/>
<protein>
    <recommendedName>
        <fullName evidence="4">Lipoprotein</fullName>
    </recommendedName>
</protein>
<keyword evidence="1" id="KW-0732">Signal</keyword>
<gene>
    <name evidence="2" type="ORF">E2605_01755</name>
</gene>
<evidence type="ECO:0000313" key="3">
    <source>
        <dbReference type="Proteomes" id="UP000297861"/>
    </source>
</evidence>
<proteinExistence type="predicted"/>
<dbReference type="EMBL" id="SOML01000001">
    <property type="protein sequence ID" value="TFD98835.1"/>
    <property type="molecule type" value="Genomic_DNA"/>
</dbReference>
<accession>A0A4Y8L889</accession>
<keyword evidence="3" id="KW-1185">Reference proteome</keyword>
<feature type="signal peptide" evidence="1">
    <location>
        <begin position="1"/>
        <end position="22"/>
    </location>
</feature>
<dbReference type="RefSeq" id="WP_134435302.1">
    <property type="nucleotide sequence ID" value="NZ_SOML01000001.1"/>
</dbReference>
<name>A0A4Y8L889_9BACT</name>
<dbReference type="Proteomes" id="UP000297861">
    <property type="component" value="Unassembled WGS sequence"/>
</dbReference>
<evidence type="ECO:0000256" key="1">
    <source>
        <dbReference type="SAM" id="SignalP"/>
    </source>
</evidence>
<dbReference type="STRING" id="1121485.GCA_000426485_00023"/>
<feature type="chain" id="PRO_5021344889" description="Lipoprotein" evidence="1">
    <location>
        <begin position="23"/>
        <end position="165"/>
    </location>
</feature>